<keyword evidence="2" id="KW-1185">Reference proteome</keyword>
<name>A0AAV4VFE9_CAEEX</name>
<dbReference type="AlphaFoldDB" id="A0AAV4VFE9"/>
<proteinExistence type="predicted"/>
<gene>
    <name evidence="1" type="ORF">CEXT_764761</name>
</gene>
<dbReference type="EMBL" id="BPLR01014429">
    <property type="protein sequence ID" value="GIY68724.1"/>
    <property type="molecule type" value="Genomic_DNA"/>
</dbReference>
<reference evidence="1 2" key="1">
    <citation type="submission" date="2021-06" db="EMBL/GenBank/DDBJ databases">
        <title>Caerostris extrusa draft genome.</title>
        <authorList>
            <person name="Kono N."/>
            <person name="Arakawa K."/>
        </authorList>
    </citation>
    <scope>NUCLEOTIDE SEQUENCE [LARGE SCALE GENOMIC DNA]</scope>
</reference>
<sequence length="146" mass="17011">MNHSVHTDDAINRSVHMGDVMNRSVHMVDGDIVDIDGNEFVTLYSEEDILVSQHYVVEVYDEFVPPGSTAVLRCHIPGFMEEYVNVMAWKEEPTGKNYTVFCFFRRFIEILWPFQPFRGHLKGKCLYGIYMQIMRTPWVSDTPNDV</sequence>
<dbReference type="Proteomes" id="UP001054945">
    <property type="component" value="Unassembled WGS sequence"/>
</dbReference>
<evidence type="ECO:0000313" key="2">
    <source>
        <dbReference type="Proteomes" id="UP001054945"/>
    </source>
</evidence>
<evidence type="ECO:0000313" key="1">
    <source>
        <dbReference type="EMBL" id="GIY68724.1"/>
    </source>
</evidence>
<comment type="caution">
    <text evidence="1">The sequence shown here is derived from an EMBL/GenBank/DDBJ whole genome shotgun (WGS) entry which is preliminary data.</text>
</comment>
<organism evidence="1 2">
    <name type="scientific">Caerostris extrusa</name>
    <name type="common">Bark spider</name>
    <name type="synonym">Caerostris bankana</name>
    <dbReference type="NCBI Taxonomy" id="172846"/>
    <lineage>
        <taxon>Eukaryota</taxon>
        <taxon>Metazoa</taxon>
        <taxon>Ecdysozoa</taxon>
        <taxon>Arthropoda</taxon>
        <taxon>Chelicerata</taxon>
        <taxon>Arachnida</taxon>
        <taxon>Araneae</taxon>
        <taxon>Araneomorphae</taxon>
        <taxon>Entelegynae</taxon>
        <taxon>Araneoidea</taxon>
        <taxon>Araneidae</taxon>
        <taxon>Caerostris</taxon>
    </lineage>
</organism>
<dbReference type="InterPro" id="IPR013783">
    <property type="entry name" value="Ig-like_fold"/>
</dbReference>
<accession>A0AAV4VFE9</accession>
<dbReference type="Gene3D" id="2.60.40.10">
    <property type="entry name" value="Immunoglobulins"/>
    <property type="match status" value="1"/>
</dbReference>
<protein>
    <submittedName>
        <fullName evidence="1">Uncharacterized protein</fullName>
    </submittedName>
</protein>